<dbReference type="Proteomes" id="UP001576780">
    <property type="component" value="Unassembled WGS sequence"/>
</dbReference>
<evidence type="ECO:0000313" key="2">
    <source>
        <dbReference type="EMBL" id="MFB2835745.1"/>
    </source>
</evidence>
<evidence type="ECO:0000259" key="1">
    <source>
        <dbReference type="Pfam" id="PF05685"/>
    </source>
</evidence>
<dbReference type="SUPFAM" id="SSF52980">
    <property type="entry name" value="Restriction endonuclease-like"/>
    <property type="match status" value="1"/>
</dbReference>
<gene>
    <name evidence="2" type="ORF">ACE1CA_14530</name>
</gene>
<reference evidence="2 3" key="1">
    <citation type="submission" date="2024-09" db="EMBL/GenBank/DDBJ databases">
        <title>Floridaenema gen nov. (Aerosakkonemataceae, Aerosakkonematales ord. nov., Cyanobacteria) from benthic tropical and subtropical fresh waters, with the description of four new species.</title>
        <authorList>
            <person name="Moretto J.A."/>
            <person name="Berthold D.E."/>
            <person name="Lefler F.W."/>
            <person name="Huang I.-S."/>
            <person name="Laughinghouse H. IV."/>
        </authorList>
    </citation>
    <scope>NUCLEOTIDE SEQUENCE [LARGE SCALE GENOMIC DNA]</scope>
    <source>
        <strain evidence="2 3">BLCC-F167</strain>
    </source>
</reference>
<dbReference type="InterPro" id="IPR012296">
    <property type="entry name" value="Nuclease_put_TT1808"/>
</dbReference>
<dbReference type="CDD" id="cd06260">
    <property type="entry name" value="DUF820-like"/>
    <property type="match status" value="1"/>
</dbReference>
<dbReference type="Pfam" id="PF05685">
    <property type="entry name" value="Uma2"/>
    <property type="match status" value="1"/>
</dbReference>
<dbReference type="PANTHER" id="PTHR34107:SF7">
    <property type="entry name" value="SLR2092 PROTEIN"/>
    <property type="match status" value="1"/>
</dbReference>
<dbReference type="PANTHER" id="PTHR34107">
    <property type="entry name" value="SLL0198 PROTEIN-RELATED"/>
    <property type="match status" value="1"/>
</dbReference>
<sequence length="173" mass="19266">MAAQTQTQTDQAKQAIANAELFETATTDFTSSEIGTRFCALLFAWVEPRQLGRVLGSRTEFQLPNGKVLTPRLAFVAATRLKRTPRMYPQLAPDMIVEIKSAFDVLPRLQENVQAAIALDVQVGLLIDPDEQTVTIYRPNNVIVTLTDRDVLTVPELLPGWELPISSLWSPVF</sequence>
<dbReference type="RefSeq" id="WP_413278157.1">
    <property type="nucleotide sequence ID" value="NZ_JBHFNT010000119.1"/>
</dbReference>
<evidence type="ECO:0000313" key="3">
    <source>
        <dbReference type="Proteomes" id="UP001576780"/>
    </source>
</evidence>
<dbReference type="InterPro" id="IPR011335">
    <property type="entry name" value="Restrct_endonuc-II-like"/>
</dbReference>
<keyword evidence="3" id="KW-1185">Reference proteome</keyword>
<keyword evidence="2" id="KW-0540">Nuclease</keyword>
<organism evidence="2 3">
    <name type="scientific">Floridaenema evergladense BLCC-F167</name>
    <dbReference type="NCBI Taxonomy" id="3153639"/>
    <lineage>
        <taxon>Bacteria</taxon>
        <taxon>Bacillati</taxon>
        <taxon>Cyanobacteriota</taxon>
        <taxon>Cyanophyceae</taxon>
        <taxon>Oscillatoriophycideae</taxon>
        <taxon>Aerosakkonematales</taxon>
        <taxon>Aerosakkonemataceae</taxon>
        <taxon>Floridanema</taxon>
        <taxon>Floridanema evergladense</taxon>
    </lineage>
</organism>
<accession>A0ABV4WKY8</accession>
<keyword evidence="2" id="KW-0378">Hydrolase</keyword>
<dbReference type="InterPro" id="IPR008538">
    <property type="entry name" value="Uma2"/>
</dbReference>
<dbReference type="Gene3D" id="3.90.1570.10">
    <property type="entry name" value="tt1808, chain A"/>
    <property type="match status" value="1"/>
</dbReference>
<protein>
    <submittedName>
        <fullName evidence="2">Uma2 family endonuclease</fullName>
    </submittedName>
</protein>
<comment type="caution">
    <text evidence="2">The sequence shown here is derived from an EMBL/GenBank/DDBJ whole genome shotgun (WGS) entry which is preliminary data.</text>
</comment>
<keyword evidence="2" id="KW-0255">Endonuclease</keyword>
<proteinExistence type="predicted"/>
<feature type="domain" description="Putative restriction endonuclease" evidence="1">
    <location>
        <begin position="10"/>
        <end position="165"/>
    </location>
</feature>
<dbReference type="EMBL" id="JBHFNT010000119">
    <property type="protein sequence ID" value="MFB2835745.1"/>
    <property type="molecule type" value="Genomic_DNA"/>
</dbReference>
<dbReference type="GO" id="GO:0004519">
    <property type="term" value="F:endonuclease activity"/>
    <property type="evidence" value="ECO:0007669"/>
    <property type="project" value="UniProtKB-KW"/>
</dbReference>
<name>A0ABV4WKY8_9CYAN</name>